<dbReference type="SMART" id="SM00487">
    <property type="entry name" value="DEXDc"/>
    <property type="match status" value="1"/>
</dbReference>
<dbReference type="InterPro" id="IPR001650">
    <property type="entry name" value="Helicase_C-like"/>
</dbReference>
<dbReference type="Gene3D" id="3.40.50.300">
    <property type="entry name" value="P-loop containing nucleotide triphosphate hydrolases"/>
    <property type="match status" value="2"/>
</dbReference>
<dbReference type="GO" id="GO:0004386">
    <property type="term" value="F:helicase activity"/>
    <property type="evidence" value="ECO:0007669"/>
    <property type="project" value="UniProtKB-KW"/>
</dbReference>
<evidence type="ECO:0000259" key="2">
    <source>
        <dbReference type="PROSITE" id="PS51192"/>
    </source>
</evidence>
<evidence type="ECO:0000313" key="4">
    <source>
        <dbReference type="Proteomes" id="UP001651880"/>
    </source>
</evidence>
<dbReference type="PANTHER" id="PTHR47396:SF1">
    <property type="entry name" value="ATP-DEPENDENT HELICASE IRC3-RELATED"/>
    <property type="match status" value="1"/>
</dbReference>
<keyword evidence="3" id="KW-0347">Helicase</keyword>
<protein>
    <submittedName>
        <fullName evidence="3">DEAD/DEAH box helicase family protein</fullName>
    </submittedName>
</protein>
<dbReference type="RefSeq" id="WP_255227759.1">
    <property type="nucleotide sequence ID" value="NZ_JAJEKE010000010.1"/>
</dbReference>
<dbReference type="InterPro" id="IPR007409">
    <property type="entry name" value="Restrct_endonuc_type1_HsdR_N"/>
</dbReference>
<gene>
    <name evidence="3" type="ORF">LJD61_11855</name>
</gene>
<evidence type="ECO:0000313" key="3">
    <source>
        <dbReference type="EMBL" id="MCQ1530240.1"/>
    </source>
</evidence>
<dbReference type="PANTHER" id="PTHR47396">
    <property type="entry name" value="TYPE I RESTRICTION ENZYME ECOKI R PROTEIN"/>
    <property type="match status" value="1"/>
</dbReference>
<dbReference type="CDD" id="cd18032">
    <property type="entry name" value="DEXHc_RE_I_III_res"/>
    <property type="match status" value="1"/>
</dbReference>
<organism evidence="3 4">
    <name type="scientific">Lutispora saccharofermentans</name>
    <dbReference type="NCBI Taxonomy" id="3024236"/>
    <lineage>
        <taxon>Bacteria</taxon>
        <taxon>Bacillati</taxon>
        <taxon>Bacillota</taxon>
        <taxon>Clostridia</taxon>
        <taxon>Lutisporales</taxon>
        <taxon>Lutisporaceae</taxon>
        <taxon>Lutispora</taxon>
    </lineage>
</organism>
<keyword evidence="1" id="KW-0175">Coiled coil</keyword>
<dbReference type="InterPro" id="IPR014001">
    <property type="entry name" value="Helicase_ATP-bd"/>
</dbReference>
<comment type="caution">
    <text evidence="3">The sequence shown here is derived from an EMBL/GenBank/DDBJ whole genome shotgun (WGS) entry which is preliminary data.</text>
</comment>
<keyword evidence="3" id="KW-0378">Hydrolase</keyword>
<proteinExistence type="predicted"/>
<dbReference type="Gene3D" id="3.90.1570.30">
    <property type="match status" value="1"/>
</dbReference>
<keyword evidence="3" id="KW-0067">ATP-binding</keyword>
<dbReference type="Pfam" id="PF04851">
    <property type="entry name" value="ResIII"/>
    <property type="match status" value="1"/>
</dbReference>
<dbReference type="InterPro" id="IPR013670">
    <property type="entry name" value="EcoEI_R_C_dom"/>
</dbReference>
<evidence type="ECO:0000256" key="1">
    <source>
        <dbReference type="SAM" id="Coils"/>
    </source>
</evidence>
<dbReference type="InterPro" id="IPR006935">
    <property type="entry name" value="Helicase/UvrB_N"/>
</dbReference>
<dbReference type="CDD" id="cd18799">
    <property type="entry name" value="SF2_C_EcoAI-like"/>
    <property type="match status" value="1"/>
</dbReference>
<keyword evidence="4" id="KW-1185">Reference proteome</keyword>
<dbReference type="Pfam" id="PF04313">
    <property type="entry name" value="HSDR_N"/>
    <property type="match status" value="1"/>
</dbReference>
<dbReference type="InterPro" id="IPR027417">
    <property type="entry name" value="P-loop_NTPase"/>
</dbReference>
<dbReference type="Pfam" id="PF08463">
    <property type="entry name" value="EcoEI_R_C"/>
    <property type="match status" value="1"/>
</dbReference>
<keyword evidence="3" id="KW-0547">Nucleotide-binding</keyword>
<dbReference type="Proteomes" id="UP001651880">
    <property type="component" value="Unassembled WGS sequence"/>
</dbReference>
<dbReference type="PROSITE" id="PS51192">
    <property type="entry name" value="HELICASE_ATP_BIND_1"/>
    <property type="match status" value="1"/>
</dbReference>
<dbReference type="InterPro" id="IPR050742">
    <property type="entry name" value="Helicase_Restrict-Modif_Enz"/>
</dbReference>
<dbReference type="EMBL" id="JAJEKE010000010">
    <property type="protein sequence ID" value="MCQ1530240.1"/>
    <property type="molecule type" value="Genomic_DNA"/>
</dbReference>
<feature type="domain" description="Helicase ATP-binding" evidence="2">
    <location>
        <begin position="376"/>
        <end position="536"/>
    </location>
</feature>
<sequence>MASNFEFLKNIAEYQLFANACIDAENVLTISPSMSAVASRKAFELAVRWVYSADSTINKPYKDNLQALIHEESFRYAVDPSTWAKLQYIIKIGNLAVHTEKSISQSDAILSLSILFEFVEWIDYCYGSDYQERKFNEALIPKATDNIELAKKIKAKLSNQIKEFKEKTDKLIDEKDKEIARLVAELQKKSAEYTANKDEHKADREFTPEDLSEYETRKKYIDVDLKALGWQFSQSTRRDCVEEEMPVVGMPKELGSGSGFVDYVLWGKDGTPIGLIEAKRSFKDARKGTHQAWLYANCIEQMTGYRPIIFNTNGYDWFIWDDKTGPQRRVSGIFSRDDLQRIFNRRFSRKKLDEIEIDDKITDRYYQKQAIRAVCENIEKGHMRSLLVMATGTGKTRTSSSLTDVLSRGGYITNTLFLADRTALVRQAKDDFKNYLPDMSLCNLLSNKDDKNARIVFSTYPTMLNAIDSARNEDGSRLFTPAHFDLIIVDESHRSIFKKYKAIFDYFDAYLVGLTATPRADVHSSTYEFFEVEKNVPTFAYDYDTAVNKDHVLVPFHNIEVTTKFLSEGITYDDLSPEDKERYEEDFTDEDGEMPEEIPAPEINKFIFNQNTVDNVINDLMTNGLKDESGNRLGKTIIFAQNKTHAQFIVDRFNALYPEYKGEFCKRVVCDDDYAQDLIAQFKNPIKEPHIAVSVDMMDTGIDVREIVNLVFFKRVRSKIKFWQMIGRGTRIRPDLFGKGKDKECFYIFDYLGNFEYFRENKNGIEASENTSTVSSIFSKRIKLIFHMQYAAFADKEYQALRAALIDEVYDQIARLTLDRIDVKMKRKYVDKYKSQDAFICLFEQDKSDLIGNIADLVTMTDNDDKAVEFDNLMYGIMLAQLEGSKSLTRFKNAAVSKASILLKKTTIPQVKAKVPILKEVIEDEFWDKPDILNFERIRIELRDLMKFAVTDGRGIFYTNLQDMETERIECKDFEIKYDLDNYKQKVNKYIEENKNNIAIHKLRNNIPLTKSDYKILEKIFTGELGTKEDYENNFKDTPFGLLVRRVAKMERDAAMQAFSSFINEQNLNANQIVFVNKVIDYIEQNGYVENVAELTKPPFDKPQSFIKLFDADKQKKFVNIINEVKDNATKIIS</sequence>
<accession>A0ABT1NG43</accession>
<dbReference type="SUPFAM" id="SSF52540">
    <property type="entry name" value="P-loop containing nucleoside triphosphate hydrolases"/>
    <property type="match status" value="2"/>
</dbReference>
<name>A0ABT1NG43_9FIRM</name>
<feature type="coiled-coil region" evidence="1">
    <location>
        <begin position="147"/>
        <end position="203"/>
    </location>
</feature>
<dbReference type="Pfam" id="PF00271">
    <property type="entry name" value="Helicase_C"/>
    <property type="match status" value="1"/>
</dbReference>
<reference evidence="3 4" key="1">
    <citation type="submission" date="2021-10" db="EMBL/GenBank/DDBJ databases">
        <title>Lutispora strain m25 sp. nov., a thermophilic, non-spore-forming bacterium isolated from a lab-scale methanogenic bioreactor digesting anaerobic sludge.</title>
        <authorList>
            <person name="El Houari A."/>
            <person name="Mcdonald J."/>
        </authorList>
    </citation>
    <scope>NUCLEOTIDE SEQUENCE [LARGE SCALE GENOMIC DNA]</scope>
    <source>
        <strain evidence="4">m25</strain>
    </source>
</reference>